<dbReference type="PANTHER" id="PTHR37813">
    <property type="entry name" value="FELS-2 PROPHAGE PROTEIN"/>
    <property type="match status" value="1"/>
</dbReference>
<keyword evidence="3" id="KW-1133">Transmembrane helix</keyword>
<dbReference type="InterPro" id="IPR010090">
    <property type="entry name" value="Phage_tape_meas"/>
</dbReference>
<feature type="coiled-coil region" evidence="2">
    <location>
        <begin position="68"/>
        <end position="116"/>
    </location>
</feature>
<evidence type="ECO:0000256" key="3">
    <source>
        <dbReference type="SAM" id="Phobius"/>
    </source>
</evidence>
<name>A0ABT4LKQ2_9PROT</name>
<evidence type="ECO:0000256" key="1">
    <source>
        <dbReference type="ARBA" id="ARBA00022612"/>
    </source>
</evidence>
<organism evidence="5 6">
    <name type="scientific">Kiloniella laminariae</name>
    <dbReference type="NCBI Taxonomy" id="454162"/>
    <lineage>
        <taxon>Bacteria</taxon>
        <taxon>Pseudomonadati</taxon>
        <taxon>Pseudomonadota</taxon>
        <taxon>Alphaproteobacteria</taxon>
        <taxon>Rhodospirillales</taxon>
        <taxon>Kiloniellaceae</taxon>
        <taxon>Kiloniella</taxon>
    </lineage>
</organism>
<dbReference type="EMBL" id="JAPWGY010000004">
    <property type="protein sequence ID" value="MCZ4281692.1"/>
    <property type="molecule type" value="Genomic_DNA"/>
</dbReference>
<feature type="domain" description="Phage tail tape measure protein" evidence="4">
    <location>
        <begin position="239"/>
        <end position="437"/>
    </location>
</feature>
<reference evidence="5" key="1">
    <citation type="submission" date="2022-12" db="EMBL/GenBank/DDBJ databases">
        <title>Bacterial isolates from different developmental stages of Nematostella vectensis.</title>
        <authorList>
            <person name="Fraune S."/>
        </authorList>
    </citation>
    <scope>NUCLEOTIDE SEQUENCE</scope>
    <source>
        <strain evidence="5">G21630-S1</strain>
    </source>
</reference>
<keyword evidence="3" id="KW-0812">Transmembrane</keyword>
<evidence type="ECO:0000313" key="5">
    <source>
        <dbReference type="EMBL" id="MCZ4281692.1"/>
    </source>
</evidence>
<accession>A0ABT4LKQ2</accession>
<sequence>MKDLTLKLILKSADKISGPFKKMTGASGGLQASIGKTADRLKELEGSSRDLVAFNRLKDQAGRNATALQQAQERAQQLGREMTGADKVTKRMASSFEAARNQVSKLKDQQAGLQQKVAGVSQKLRKQGISITDVATEQRKLGLRIGKTRQELDGYSASLDKARNKANRLAKARWQMDKSMAQKANIGIAGAAGVATGRTMLGAAGSILQPGINFEEQMSRVGALARVDKTSEDFKLLTDTAKKLGETTHFSASQAAEGMGFLAMAGFETSDILKTMPGLLNLAKAGSMDLGQTADIASNILSGFGLEAGEMGRVSDVLAATFTRSNVDLGMLGDTMKYVAPIARTIGVSIEEASAMAGLLGNVGIQGQQAGTALRAIQSRLAAPPKMAQDAIDQLGLSITDAQGNMLPLVDIMGQVAKKTEGMGNAVRLGFFKHIAGEEAGSAFAELVDKGGSEAITKFTDVLKSSGGEAERIASQMGDNSAGDLLAFSSAWEAVNISLTETNTSPLRELIQLGTGLLRTTNQWIKDNPVLAGTLFKVFAAAAIGITVLGGLALAVAGILGPFVMMKFAAAALGLKIFSFGGILTSIATTVFPLIATGFRILSAAMIANPVGAVIFGIATAASLIYAYWEPLGRFFGPLWDKAMAAFTRGWEWIKAIIDKISPLISAFTESLMAPFELVSKIGSSIGGAFDGLFGDDEEEAGGGKPLSTKIAAATIATTAVATPAIAGPSQVQNNQKYEIAIHAPAGADNQAIATAVRQEMERMNEEEAARHRSKLHD</sequence>
<keyword evidence="1" id="KW-1188">Viral release from host cell</keyword>
<dbReference type="NCBIfam" id="TIGR01760">
    <property type="entry name" value="tape_meas_TP901"/>
    <property type="match status" value="1"/>
</dbReference>
<dbReference type="Proteomes" id="UP001069802">
    <property type="component" value="Unassembled WGS sequence"/>
</dbReference>
<keyword evidence="6" id="KW-1185">Reference proteome</keyword>
<proteinExistence type="predicted"/>
<feature type="coiled-coil region" evidence="2">
    <location>
        <begin position="145"/>
        <end position="172"/>
    </location>
</feature>
<dbReference type="RefSeq" id="WP_269423855.1">
    <property type="nucleotide sequence ID" value="NZ_JAPWGY010000004.1"/>
</dbReference>
<dbReference type="PANTHER" id="PTHR37813:SF1">
    <property type="entry name" value="FELS-2 PROPHAGE PROTEIN"/>
    <property type="match status" value="1"/>
</dbReference>
<protein>
    <submittedName>
        <fullName evidence="5">Phage tail tape measure protein</fullName>
    </submittedName>
</protein>
<keyword evidence="2" id="KW-0175">Coiled coil</keyword>
<feature type="transmembrane region" description="Helical" evidence="3">
    <location>
        <begin position="538"/>
        <end position="565"/>
    </location>
</feature>
<dbReference type="Pfam" id="PF10145">
    <property type="entry name" value="PhageMin_Tail"/>
    <property type="match status" value="1"/>
</dbReference>
<gene>
    <name evidence="5" type="ORF">O4H49_12955</name>
</gene>
<evidence type="ECO:0000256" key="2">
    <source>
        <dbReference type="SAM" id="Coils"/>
    </source>
</evidence>
<feature type="transmembrane region" description="Helical" evidence="3">
    <location>
        <begin position="577"/>
        <end position="601"/>
    </location>
</feature>
<comment type="caution">
    <text evidence="5">The sequence shown here is derived from an EMBL/GenBank/DDBJ whole genome shotgun (WGS) entry which is preliminary data.</text>
</comment>
<evidence type="ECO:0000259" key="4">
    <source>
        <dbReference type="Pfam" id="PF10145"/>
    </source>
</evidence>
<feature type="transmembrane region" description="Helical" evidence="3">
    <location>
        <begin position="607"/>
        <end position="629"/>
    </location>
</feature>
<keyword evidence="3" id="KW-0472">Membrane</keyword>
<evidence type="ECO:0000313" key="6">
    <source>
        <dbReference type="Proteomes" id="UP001069802"/>
    </source>
</evidence>